<dbReference type="PANTHER" id="PTHR36933:SF1">
    <property type="entry name" value="SLL0788 PROTEIN"/>
    <property type="match status" value="1"/>
</dbReference>
<keyword evidence="2" id="KW-0614">Plasmid</keyword>
<dbReference type="Proteomes" id="UP000259030">
    <property type="component" value="Plasmid pDFI1"/>
</dbReference>
<dbReference type="AlphaFoldDB" id="A0A221T1Q7"/>
<evidence type="ECO:0000313" key="3">
    <source>
        <dbReference type="Proteomes" id="UP000259030"/>
    </source>
</evidence>
<keyword evidence="3" id="KW-1185">Reference proteome</keyword>
<name>A0A221T1Q7_9DEIO</name>
<feature type="domain" description="DUF305" evidence="1">
    <location>
        <begin position="29"/>
        <end position="165"/>
    </location>
</feature>
<dbReference type="KEGG" id="dfc:DFI_15910"/>
<dbReference type="EMBL" id="CP021082">
    <property type="protein sequence ID" value="ASN82791.1"/>
    <property type="molecule type" value="Genomic_DNA"/>
</dbReference>
<evidence type="ECO:0000259" key="1">
    <source>
        <dbReference type="Pfam" id="PF03713"/>
    </source>
</evidence>
<proteinExistence type="predicted"/>
<reference evidence="2 3" key="1">
    <citation type="submission" date="2017-05" db="EMBL/GenBank/DDBJ databases">
        <title>The complete genome sequence of Deinococcus ficus isolated from the rhizosphere of the Ficus religiosa L. in Taiwan.</title>
        <authorList>
            <person name="Wu K.-M."/>
            <person name="Liao T.-L."/>
            <person name="Liu Y.-M."/>
            <person name="Young C.-C."/>
            <person name="Tsai S.-F."/>
        </authorList>
    </citation>
    <scope>NUCLEOTIDE SEQUENCE [LARGE SCALE GENOMIC DNA]</scope>
    <source>
        <strain evidence="2 3">CC-FR2-10</strain>
        <plasmid evidence="3">pdfi1</plasmid>
    </source>
</reference>
<gene>
    <name evidence="2" type="ORF">DFI_15910</name>
</gene>
<organism evidence="2 3">
    <name type="scientific">Deinococcus ficus</name>
    <dbReference type="NCBI Taxonomy" id="317577"/>
    <lineage>
        <taxon>Bacteria</taxon>
        <taxon>Thermotogati</taxon>
        <taxon>Deinococcota</taxon>
        <taxon>Deinococci</taxon>
        <taxon>Deinococcales</taxon>
        <taxon>Deinococcaceae</taxon>
        <taxon>Deinococcus</taxon>
    </lineage>
</organism>
<protein>
    <submittedName>
        <fullName evidence="2">DUF305 domain-containing protein</fullName>
    </submittedName>
</protein>
<dbReference type="PANTHER" id="PTHR36933">
    <property type="entry name" value="SLL0788 PROTEIN"/>
    <property type="match status" value="1"/>
</dbReference>
<dbReference type="InterPro" id="IPR005183">
    <property type="entry name" value="DUF305_CopM-like"/>
</dbReference>
<dbReference type="STRING" id="317577.GCA_000419625_03072"/>
<sequence>MGGGGQPPMMGSGAMPGMAGMQMMHAMTDRTFLTMMIPHHESAIRMSRAILKTTRDPQVKAWATAIVAEQQREITQMQGLLKGLGGPATGMDAGMMTMEGMMPASGPRSTNPDVAFVQEMIPHHGMAVMMATHLLMQTTNPVMQKLGRDIITAQTDEIYAFQQFLNTVR</sequence>
<dbReference type="Gene3D" id="1.20.1260.10">
    <property type="match status" value="2"/>
</dbReference>
<dbReference type="InterPro" id="IPR012347">
    <property type="entry name" value="Ferritin-like"/>
</dbReference>
<accession>A0A221T1Q7</accession>
<evidence type="ECO:0000313" key="2">
    <source>
        <dbReference type="EMBL" id="ASN82791.1"/>
    </source>
</evidence>
<geneLocation type="plasmid" evidence="3">
    <name>pdfi1</name>
</geneLocation>
<dbReference type="Pfam" id="PF03713">
    <property type="entry name" value="DUF305"/>
    <property type="match status" value="1"/>
</dbReference>